<comment type="caution">
    <text evidence="1">The sequence shown here is derived from an EMBL/GenBank/DDBJ whole genome shotgun (WGS) entry which is preliminary data.</text>
</comment>
<dbReference type="EMBL" id="MU003520">
    <property type="protein sequence ID" value="KAF2467435.1"/>
    <property type="molecule type" value="Genomic_DNA"/>
</dbReference>
<organism evidence="1 2">
    <name type="scientific">Lindgomyces ingoldianus</name>
    <dbReference type="NCBI Taxonomy" id="673940"/>
    <lineage>
        <taxon>Eukaryota</taxon>
        <taxon>Fungi</taxon>
        <taxon>Dikarya</taxon>
        <taxon>Ascomycota</taxon>
        <taxon>Pezizomycotina</taxon>
        <taxon>Dothideomycetes</taxon>
        <taxon>Pleosporomycetidae</taxon>
        <taxon>Pleosporales</taxon>
        <taxon>Lindgomycetaceae</taxon>
        <taxon>Lindgomyces</taxon>
    </lineage>
</organism>
<name>A0ACB6QMU8_9PLEO</name>
<sequence>MSSAARVTKGNVFLRSPGNRMKLHISTHSPCDTMIALLNSNDSLFGTPYESFGLRSVWMPGTTRYSLLVQRAYSTLKPIRMSDDKKCVDILAVFMPPRSRSQCPASPFIISHRSRTKLSEAIQYKTNLVIYSRYEISHKTDDPASRPLPNFRLLEIQWILHRDDFRDDDDNSDDIAEALRNREMANYIL</sequence>
<evidence type="ECO:0000313" key="1">
    <source>
        <dbReference type="EMBL" id="KAF2467435.1"/>
    </source>
</evidence>
<proteinExistence type="predicted"/>
<reference evidence="1" key="1">
    <citation type="journal article" date="2020" name="Stud. Mycol.">
        <title>101 Dothideomycetes genomes: a test case for predicting lifestyles and emergence of pathogens.</title>
        <authorList>
            <person name="Haridas S."/>
            <person name="Albert R."/>
            <person name="Binder M."/>
            <person name="Bloem J."/>
            <person name="Labutti K."/>
            <person name="Salamov A."/>
            <person name="Andreopoulos B."/>
            <person name="Baker S."/>
            <person name="Barry K."/>
            <person name="Bills G."/>
            <person name="Bluhm B."/>
            <person name="Cannon C."/>
            <person name="Castanera R."/>
            <person name="Culley D."/>
            <person name="Daum C."/>
            <person name="Ezra D."/>
            <person name="Gonzalez J."/>
            <person name="Henrissat B."/>
            <person name="Kuo A."/>
            <person name="Liang C."/>
            <person name="Lipzen A."/>
            <person name="Lutzoni F."/>
            <person name="Magnuson J."/>
            <person name="Mondo S."/>
            <person name="Nolan M."/>
            <person name="Ohm R."/>
            <person name="Pangilinan J."/>
            <person name="Park H.-J."/>
            <person name="Ramirez L."/>
            <person name="Alfaro M."/>
            <person name="Sun H."/>
            <person name="Tritt A."/>
            <person name="Yoshinaga Y."/>
            <person name="Zwiers L.-H."/>
            <person name="Turgeon B."/>
            <person name="Goodwin S."/>
            <person name="Spatafora J."/>
            <person name="Crous P."/>
            <person name="Grigoriev I."/>
        </authorList>
    </citation>
    <scope>NUCLEOTIDE SEQUENCE</scope>
    <source>
        <strain evidence="1">ATCC 200398</strain>
    </source>
</reference>
<evidence type="ECO:0000313" key="2">
    <source>
        <dbReference type="Proteomes" id="UP000799755"/>
    </source>
</evidence>
<dbReference type="Proteomes" id="UP000799755">
    <property type="component" value="Unassembled WGS sequence"/>
</dbReference>
<gene>
    <name evidence="1" type="ORF">BDR25DRAFT_358559</name>
</gene>
<protein>
    <submittedName>
        <fullName evidence="1">Uncharacterized protein</fullName>
    </submittedName>
</protein>
<keyword evidence="2" id="KW-1185">Reference proteome</keyword>
<accession>A0ACB6QMU8</accession>